<evidence type="ECO:0000313" key="2">
    <source>
        <dbReference type="EMBL" id="SJZ52903.1"/>
    </source>
</evidence>
<name>A0A1T4LE11_9SPIR</name>
<organism evidence="2 3">
    <name type="scientific">Treponema berlinense</name>
    <dbReference type="NCBI Taxonomy" id="225004"/>
    <lineage>
        <taxon>Bacteria</taxon>
        <taxon>Pseudomonadati</taxon>
        <taxon>Spirochaetota</taxon>
        <taxon>Spirochaetia</taxon>
        <taxon>Spirochaetales</taxon>
        <taxon>Treponemataceae</taxon>
        <taxon>Treponema</taxon>
    </lineage>
</organism>
<evidence type="ECO:0000313" key="3">
    <source>
        <dbReference type="Proteomes" id="UP000190395"/>
    </source>
</evidence>
<dbReference type="SUPFAM" id="SSF48452">
    <property type="entry name" value="TPR-like"/>
    <property type="match status" value="1"/>
</dbReference>
<gene>
    <name evidence="2" type="ORF">SAMN02745152_00490</name>
</gene>
<dbReference type="RefSeq" id="WP_143592587.1">
    <property type="nucleotide sequence ID" value="NZ_CAMCOW010000004.1"/>
</dbReference>
<protein>
    <submittedName>
        <fullName evidence="2">Tetratricopeptide repeat-containing protein</fullName>
    </submittedName>
</protein>
<dbReference type="Gene3D" id="1.25.40.10">
    <property type="entry name" value="Tetratricopeptide repeat domain"/>
    <property type="match status" value="1"/>
</dbReference>
<dbReference type="InterPro" id="IPR011990">
    <property type="entry name" value="TPR-like_helical_dom_sf"/>
</dbReference>
<dbReference type="STRING" id="225004.SAMN02745152_00490"/>
<accession>A0A1T4LE11</accession>
<dbReference type="AlphaFoldDB" id="A0A1T4LE11"/>
<sequence length="345" mass="40327">MKINLRFFAFLCLTAPLLFSNFSCSAKKNNENLVQLNLLLNEKNLSAQTRYAVINRIANSLYSSKNSSEMILFLTDWVEKNPKDIYNAYWLLMVASSYLENGAEPVAEYYFNRILKNYPDLLVQGKSVHFICLQHLIQISTDSTNKISYFNQLVNRFPSLVSITEMYVRLALEYEKEGEYNQALKSYSLFLKQPDASTIQIPGIPDAYSNARKMVDFSNSTKDWTFESLDALEKAVKTAIRRYDWRSLDKYRSKVNFFAMSWKSSETDANALENFSMKGFMVGQRIRYNEKLDESSNPNEAYLRTTGWSPYMPVWYLYFRKVNFPVDPEIHGRWEWAGIYYGEKL</sequence>
<dbReference type="Pfam" id="PF13174">
    <property type="entry name" value="TPR_6"/>
    <property type="match status" value="1"/>
</dbReference>
<reference evidence="2 3" key="1">
    <citation type="submission" date="2017-02" db="EMBL/GenBank/DDBJ databases">
        <authorList>
            <person name="Peterson S.W."/>
        </authorList>
    </citation>
    <scope>NUCLEOTIDE SEQUENCE [LARGE SCALE GENOMIC DNA]</scope>
    <source>
        <strain evidence="2 3">ATCC BAA-909</strain>
    </source>
</reference>
<dbReference type="InterPro" id="IPR019734">
    <property type="entry name" value="TPR_rpt"/>
</dbReference>
<keyword evidence="3" id="KW-1185">Reference proteome</keyword>
<dbReference type="Proteomes" id="UP000190395">
    <property type="component" value="Unassembled WGS sequence"/>
</dbReference>
<feature type="signal peptide" evidence="1">
    <location>
        <begin position="1"/>
        <end position="26"/>
    </location>
</feature>
<dbReference type="GeneID" id="303366760"/>
<dbReference type="EMBL" id="FUXC01000002">
    <property type="protein sequence ID" value="SJZ52903.1"/>
    <property type="molecule type" value="Genomic_DNA"/>
</dbReference>
<feature type="chain" id="PRO_5012752512" evidence="1">
    <location>
        <begin position="27"/>
        <end position="345"/>
    </location>
</feature>
<keyword evidence="1" id="KW-0732">Signal</keyword>
<proteinExistence type="predicted"/>
<evidence type="ECO:0000256" key="1">
    <source>
        <dbReference type="SAM" id="SignalP"/>
    </source>
</evidence>